<feature type="signal peptide" evidence="1">
    <location>
        <begin position="1"/>
        <end position="28"/>
    </location>
</feature>
<evidence type="ECO:0000313" key="3">
    <source>
        <dbReference type="Proteomes" id="UP000887104"/>
    </source>
</evidence>
<dbReference type="RefSeq" id="WP_246616266.1">
    <property type="nucleotide sequence ID" value="NZ_BPEY01000117.1"/>
</dbReference>
<dbReference type="Proteomes" id="UP000887104">
    <property type="component" value="Unassembled WGS sequence"/>
</dbReference>
<feature type="chain" id="PRO_5045868508" evidence="1">
    <location>
        <begin position="29"/>
        <end position="290"/>
    </location>
</feature>
<name>A0ABQ4PQJ1_9GAMM</name>
<keyword evidence="1" id="KW-0732">Signal</keyword>
<reference evidence="2" key="1">
    <citation type="submission" date="2021-05" db="EMBL/GenBank/DDBJ databases">
        <title>Molecular characterization for Shewanella algae harboring chromosomal blaOXA-55-like strains isolated from clinical and environment sample.</title>
        <authorList>
            <person name="Ohama Y."/>
            <person name="Aoki K."/>
            <person name="Harada S."/>
            <person name="Moriya K."/>
            <person name="Ishii Y."/>
            <person name="Tateda K."/>
        </authorList>
    </citation>
    <scope>NUCLEOTIDE SEQUENCE</scope>
    <source>
        <strain evidence="2">JCM 11563</strain>
    </source>
</reference>
<proteinExistence type="predicted"/>
<comment type="caution">
    <text evidence="2">The sequence shown here is derived from an EMBL/GenBank/DDBJ whole genome shotgun (WGS) entry which is preliminary data.</text>
</comment>
<organism evidence="2 3">
    <name type="scientific">Shewanella sairae</name>
    <dbReference type="NCBI Taxonomy" id="190310"/>
    <lineage>
        <taxon>Bacteria</taxon>
        <taxon>Pseudomonadati</taxon>
        <taxon>Pseudomonadota</taxon>
        <taxon>Gammaproteobacteria</taxon>
        <taxon>Alteromonadales</taxon>
        <taxon>Shewanellaceae</taxon>
        <taxon>Shewanella</taxon>
    </lineage>
</organism>
<protein>
    <submittedName>
        <fullName evidence="2">Phosphate ABC transporter substrate-binding protein</fullName>
    </submittedName>
</protein>
<dbReference type="EMBL" id="BPEY01000117">
    <property type="protein sequence ID" value="GIU51445.1"/>
    <property type="molecule type" value="Genomic_DNA"/>
</dbReference>
<accession>A0ABQ4PQJ1</accession>
<evidence type="ECO:0000313" key="2">
    <source>
        <dbReference type="EMBL" id="GIU51445.1"/>
    </source>
</evidence>
<dbReference type="Gene3D" id="3.40.190.10">
    <property type="entry name" value="Periplasmic binding protein-like II"/>
    <property type="match status" value="2"/>
</dbReference>
<sequence length="290" mass="31781">MPMNMILKKLVVLFGFIAISCCSLRAAAVETAQEITPTRLVFGVVPQQAASTLARSWAPVLAVLSQNAKLDLQFATAPDIPTFERRLARGDYDIAYMNPYHFTVFNVSPGYVALAKEQDKYLTGLVVVRKDSPISKLTELDDKLLAFPAPAAFAASVIPRAILKQNNITHRTQYVGSHDSVYLAVAQGLVDAGGGVGRTFNNMDANVTKQLKVLWRTPGYTPHAIATHPRVSELQRDILLEQLMALSNTHEGQMLLSGLGFKAMEAASSSDWDDVRALKLSELEKPLKEK</sequence>
<evidence type="ECO:0000256" key="1">
    <source>
        <dbReference type="SAM" id="SignalP"/>
    </source>
</evidence>
<gene>
    <name evidence="2" type="ORF">TUM4438_41100</name>
</gene>
<dbReference type="PANTHER" id="PTHR35841">
    <property type="entry name" value="PHOSPHONATES-BINDING PERIPLASMIC PROTEIN"/>
    <property type="match status" value="1"/>
</dbReference>
<keyword evidence="3" id="KW-1185">Reference proteome</keyword>
<dbReference type="Pfam" id="PF12974">
    <property type="entry name" value="Phosphonate-bd"/>
    <property type="match status" value="1"/>
</dbReference>
<dbReference type="SUPFAM" id="SSF53850">
    <property type="entry name" value="Periplasmic binding protein-like II"/>
    <property type="match status" value="1"/>
</dbReference>
<dbReference type="PANTHER" id="PTHR35841:SF1">
    <property type="entry name" value="PHOSPHONATES-BINDING PERIPLASMIC PROTEIN"/>
    <property type="match status" value="1"/>
</dbReference>